<dbReference type="InterPro" id="IPR052165">
    <property type="entry name" value="Membrane_assoc_protease"/>
</dbReference>
<keyword evidence="3 5" id="KW-1133">Transmembrane helix</keyword>
<name>A0A974XLB4_9GAMM</name>
<evidence type="ECO:0000256" key="2">
    <source>
        <dbReference type="ARBA" id="ARBA00022692"/>
    </source>
</evidence>
<keyword evidence="4 5" id="KW-0472">Membrane</keyword>
<dbReference type="InterPro" id="IPR002810">
    <property type="entry name" value="NfeD-like_C"/>
</dbReference>
<dbReference type="InterPro" id="IPR012340">
    <property type="entry name" value="NA-bd_OB-fold"/>
</dbReference>
<evidence type="ECO:0000313" key="8">
    <source>
        <dbReference type="Proteomes" id="UP000663281"/>
    </source>
</evidence>
<feature type="domain" description="NfeD-like C-terminal" evidence="6">
    <location>
        <begin position="93"/>
        <end position="148"/>
    </location>
</feature>
<comment type="subcellular location">
    <subcellularLocation>
        <location evidence="1">Membrane</location>
        <topology evidence="1">Multi-pass membrane protein</topology>
    </subcellularLocation>
</comment>
<feature type="transmembrane region" description="Helical" evidence="5">
    <location>
        <begin position="46"/>
        <end position="69"/>
    </location>
</feature>
<sequence length="153" mass="16196">MEFSNPVLLWAGLGLVLMLAEVVVPGGIVVLLGAACLLVAGALAMGFVSTLPQALTLWFISSMALLLGFRQLTQRLVGGDAHVDNTDEELDLFNQTALVKADIGPGQQRGRVEFQGSEWPALGDGSLITKGTTVRIICRENIALVVEPLPSDV</sequence>
<dbReference type="PANTHER" id="PTHR33507">
    <property type="entry name" value="INNER MEMBRANE PROTEIN YBBJ"/>
    <property type="match status" value="1"/>
</dbReference>
<evidence type="ECO:0000256" key="4">
    <source>
        <dbReference type="ARBA" id="ARBA00023136"/>
    </source>
</evidence>
<protein>
    <submittedName>
        <fullName evidence="7">NfeD family protein</fullName>
    </submittedName>
</protein>
<keyword evidence="2 5" id="KW-0812">Transmembrane</keyword>
<feature type="transmembrane region" description="Helical" evidence="5">
    <location>
        <begin position="7"/>
        <end position="40"/>
    </location>
</feature>
<dbReference type="Gene3D" id="2.40.50.140">
    <property type="entry name" value="Nucleic acid-binding proteins"/>
    <property type="match status" value="1"/>
</dbReference>
<reference evidence="7 8" key="1">
    <citation type="submission" date="2021-03" db="EMBL/GenBank/DDBJ databases">
        <title>Novel species identification of genus Shewanella.</title>
        <authorList>
            <person name="Liu G."/>
            <person name="Zhang Q."/>
        </authorList>
    </citation>
    <scope>NUCLEOTIDE SEQUENCE [LARGE SCALE GENOMIC DNA]</scope>
    <source>
        <strain evidence="7 8">FJAT-53726</strain>
    </source>
</reference>
<evidence type="ECO:0000256" key="1">
    <source>
        <dbReference type="ARBA" id="ARBA00004141"/>
    </source>
</evidence>
<evidence type="ECO:0000256" key="3">
    <source>
        <dbReference type="ARBA" id="ARBA00022989"/>
    </source>
</evidence>
<evidence type="ECO:0000256" key="5">
    <source>
        <dbReference type="SAM" id="Phobius"/>
    </source>
</evidence>
<organism evidence="7 8">
    <name type="scientific">Shewanella cyperi</name>
    <dbReference type="NCBI Taxonomy" id="2814292"/>
    <lineage>
        <taxon>Bacteria</taxon>
        <taxon>Pseudomonadati</taxon>
        <taxon>Pseudomonadota</taxon>
        <taxon>Gammaproteobacteria</taxon>
        <taxon>Alteromonadales</taxon>
        <taxon>Shewanellaceae</taxon>
        <taxon>Shewanella</taxon>
    </lineage>
</organism>
<dbReference type="GO" id="GO:0005886">
    <property type="term" value="C:plasma membrane"/>
    <property type="evidence" value="ECO:0007669"/>
    <property type="project" value="TreeGrafter"/>
</dbReference>
<proteinExistence type="predicted"/>
<dbReference type="RefSeq" id="WP_207325285.1">
    <property type="nucleotide sequence ID" value="NZ_CP071504.1"/>
</dbReference>
<dbReference type="EMBL" id="CP071504">
    <property type="protein sequence ID" value="QSX30434.1"/>
    <property type="molecule type" value="Genomic_DNA"/>
</dbReference>
<dbReference type="KEGG" id="scyp:JYB88_01895"/>
<dbReference type="Pfam" id="PF01957">
    <property type="entry name" value="NfeD"/>
    <property type="match status" value="1"/>
</dbReference>
<evidence type="ECO:0000259" key="6">
    <source>
        <dbReference type="Pfam" id="PF01957"/>
    </source>
</evidence>
<gene>
    <name evidence="7" type="ORF">JYB88_01895</name>
</gene>
<evidence type="ECO:0000313" key="7">
    <source>
        <dbReference type="EMBL" id="QSX30434.1"/>
    </source>
</evidence>
<dbReference type="PANTHER" id="PTHR33507:SF3">
    <property type="entry name" value="INNER MEMBRANE PROTEIN YBBJ"/>
    <property type="match status" value="1"/>
</dbReference>
<accession>A0A974XLB4</accession>
<dbReference type="AlphaFoldDB" id="A0A974XLB4"/>
<dbReference type="Proteomes" id="UP000663281">
    <property type="component" value="Chromosome"/>
</dbReference>
<keyword evidence="8" id="KW-1185">Reference proteome</keyword>